<comment type="cofactor">
    <cofactor evidence="1 5">
        <name>FAD</name>
        <dbReference type="ChEBI" id="CHEBI:57692"/>
    </cofactor>
</comment>
<feature type="binding site" evidence="5">
    <location>
        <position position="235"/>
    </location>
    <ligand>
        <name>FAD</name>
        <dbReference type="ChEBI" id="CHEBI:57692"/>
    </ligand>
</feature>
<dbReference type="Pfam" id="PF00732">
    <property type="entry name" value="GMC_oxred_N"/>
    <property type="match status" value="1"/>
</dbReference>
<dbReference type="SUPFAM" id="SSF54373">
    <property type="entry name" value="FAD-linked reductases, C-terminal domain"/>
    <property type="match status" value="1"/>
</dbReference>
<comment type="similarity">
    <text evidence="2 6">Belongs to the GMC oxidoreductase family.</text>
</comment>
<feature type="domain" description="Glucose-methanol-choline oxidoreductase N-terminal" evidence="8">
    <location>
        <begin position="270"/>
        <end position="284"/>
    </location>
</feature>
<gene>
    <name evidence="9" type="ORF">CAPTEDRAFT_169911</name>
</gene>
<evidence type="ECO:0000313" key="9">
    <source>
        <dbReference type="EMBL" id="ELU00236.1"/>
    </source>
</evidence>
<keyword evidence="4 5" id="KW-0274">FAD</keyword>
<evidence type="ECO:0000256" key="5">
    <source>
        <dbReference type="PIRSR" id="PIRSR000137-2"/>
    </source>
</evidence>
<reference evidence="11" key="1">
    <citation type="submission" date="2012-12" db="EMBL/GenBank/DDBJ databases">
        <authorList>
            <person name="Hellsten U."/>
            <person name="Grimwood J."/>
            <person name="Chapman J.A."/>
            <person name="Shapiro H."/>
            <person name="Aerts A."/>
            <person name="Otillar R.P."/>
            <person name="Terry A.Y."/>
            <person name="Boore J.L."/>
            <person name="Simakov O."/>
            <person name="Marletaz F."/>
            <person name="Cho S.-J."/>
            <person name="Edsinger-Gonzales E."/>
            <person name="Havlak P."/>
            <person name="Kuo D.-H."/>
            <person name="Larsson T."/>
            <person name="Lv J."/>
            <person name="Arendt D."/>
            <person name="Savage R."/>
            <person name="Osoegawa K."/>
            <person name="de Jong P."/>
            <person name="Lindberg D.R."/>
            <person name="Seaver E.C."/>
            <person name="Weisblat D.A."/>
            <person name="Putnam N.H."/>
            <person name="Grigoriev I.V."/>
            <person name="Rokhsar D.S."/>
        </authorList>
    </citation>
    <scope>NUCLEOTIDE SEQUENCE</scope>
    <source>
        <strain evidence="11">I ESC-2004</strain>
    </source>
</reference>
<dbReference type="GO" id="GO:0016614">
    <property type="term" value="F:oxidoreductase activity, acting on CH-OH group of donors"/>
    <property type="evidence" value="ECO:0007669"/>
    <property type="project" value="InterPro"/>
</dbReference>
<dbReference type="AlphaFoldDB" id="R7UAR6"/>
<keyword evidence="11" id="KW-1185">Reference proteome</keyword>
<evidence type="ECO:0000256" key="4">
    <source>
        <dbReference type="ARBA" id="ARBA00022827"/>
    </source>
</evidence>
<dbReference type="InterPro" id="IPR036188">
    <property type="entry name" value="FAD/NAD-bd_sf"/>
</dbReference>
<proteinExistence type="inferred from homology"/>
<dbReference type="Gene3D" id="3.30.560.10">
    <property type="entry name" value="Glucose Oxidase, domain 3"/>
    <property type="match status" value="1"/>
</dbReference>
<dbReference type="FunCoup" id="R7UAR6">
    <property type="interactions" value="48"/>
</dbReference>
<dbReference type="PROSITE" id="PS00624">
    <property type="entry name" value="GMC_OXRED_2"/>
    <property type="match status" value="1"/>
</dbReference>
<dbReference type="SUPFAM" id="SSF51905">
    <property type="entry name" value="FAD/NAD(P)-binding domain"/>
    <property type="match status" value="1"/>
</dbReference>
<dbReference type="PROSITE" id="PS00623">
    <property type="entry name" value="GMC_OXRED_1"/>
    <property type="match status" value="1"/>
</dbReference>
<dbReference type="STRING" id="283909.R7UAR6"/>
<accession>R7UAR6</accession>
<evidence type="ECO:0000256" key="3">
    <source>
        <dbReference type="ARBA" id="ARBA00022630"/>
    </source>
</evidence>
<dbReference type="PANTHER" id="PTHR11552">
    <property type="entry name" value="GLUCOSE-METHANOL-CHOLINE GMC OXIDOREDUCTASE"/>
    <property type="match status" value="1"/>
</dbReference>
<keyword evidence="3 6" id="KW-0285">Flavoprotein</keyword>
<evidence type="ECO:0000313" key="11">
    <source>
        <dbReference type="Proteomes" id="UP000014760"/>
    </source>
</evidence>
<evidence type="ECO:0000256" key="1">
    <source>
        <dbReference type="ARBA" id="ARBA00001974"/>
    </source>
</evidence>
<dbReference type="OrthoDB" id="269227at2759"/>
<dbReference type="EMBL" id="KB306105">
    <property type="protein sequence ID" value="ELU00236.1"/>
    <property type="molecule type" value="Genomic_DNA"/>
</dbReference>
<dbReference type="InterPro" id="IPR012132">
    <property type="entry name" value="GMC_OxRdtase"/>
</dbReference>
<name>R7UAR6_CAPTE</name>
<evidence type="ECO:0000256" key="6">
    <source>
        <dbReference type="RuleBase" id="RU003968"/>
    </source>
</evidence>
<evidence type="ECO:0000256" key="2">
    <source>
        <dbReference type="ARBA" id="ARBA00010790"/>
    </source>
</evidence>
<reference evidence="9 11" key="2">
    <citation type="journal article" date="2013" name="Nature">
        <title>Insights into bilaterian evolution from three spiralian genomes.</title>
        <authorList>
            <person name="Simakov O."/>
            <person name="Marletaz F."/>
            <person name="Cho S.J."/>
            <person name="Edsinger-Gonzales E."/>
            <person name="Havlak P."/>
            <person name="Hellsten U."/>
            <person name="Kuo D.H."/>
            <person name="Larsson T."/>
            <person name="Lv J."/>
            <person name="Arendt D."/>
            <person name="Savage R."/>
            <person name="Osoegawa K."/>
            <person name="de Jong P."/>
            <person name="Grimwood J."/>
            <person name="Chapman J.A."/>
            <person name="Shapiro H."/>
            <person name="Aerts A."/>
            <person name="Otillar R.P."/>
            <person name="Terry A.Y."/>
            <person name="Boore J.L."/>
            <person name="Grigoriev I.V."/>
            <person name="Lindberg D.R."/>
            <person name="Seaver E.C."/>
            <person name="Weisblat D.A."/>
            <person name="Putnam N.H."/>
            <person name="Rokhsar D.S."/>
        </authorList>
    </citation>
    <scope>NUCLEOTIDE SEQUENCE</scope>
    <source>
        <strain evidence="9 11">I ESC-2004</strain>
    </source>
</reference>
<dbReference type="GO" id="GO:0050660">
    <property type="term" value="F:flavin adenine dinucleotide binding"/>
    <property type="evidence" value="ECO:0007669"/>
    <property type="project" value="InterPro"/>
</dbReference>
<dbReference type="Gene3D" id="3.50.50.60">
    <property type="entry name" value="FAD/NAD(P)-binding domain"/>
    <property type="match status" value="1"/>
</dbReference>
<feature type="binding site" evidence="5">
    <location>
        <position position="103"/>
    </location>
    <ligand>
        <name>FAD</name>
        <dbReference type="ChEBI" id="CHEBI:57692"/>
    </ligand>
</feature>
<evidence type="ECO:0000259" key="7">
    <source>
        <dbReference type="PROSITE" id="PS00623"/>
    </source>
</evidence>
<dbReference type="PIRSF" id="PIRSF000137">
    <property type="entry name" value="Alcohol_oxidase"/>
    <property type="match status" value="1"/>
</dbReference>
<dbReference type="Pfam" id="PF05199">
    <property type="entry name" value="GMC_oxred_C"/>
    <property type="match status" value="1"/>
</dbReference>
<reference evidence="10" key="3">
    <citation type="submission" date="2015-06" db="UniProtKB">
        <authorList>
            <consortium name="EnsemblMetazoa"/>
        </authorList>
    </citation>
    <scope>IDENTIFICATION</scope>
</reference>
<dbReference type="HOGENOM" id="CLU_002865_7_0_1"/>
<evidence type="ECO:0000259" key="8">
    <source>
        <dbReference type="PROSITE" id="PS00624"/>
    </source>
</evidence>
<dbReference type="Proteomes" id="UP000014760">
    <property type="component" value="Unassembled WGS sequence"/>
</dbReference>
<dbReference type="EnsemblMetazoa" id="CapteT169911">
    <property type="protein sequence ID" value="CapteP169911"/>
    <property type="gene ID" value="CapteG169911"/>
</dbReference>
<feature type="domain" description="Glucose-methanol-choline oxidoreductase N-terminal" evidence="7">
    <location>
        <begin position="97"/>
        <end position="120"/>
    </location>
</feature>
<evidence type="ECO:0000313" key="10">
    <source>
        <dbReference type="EnsemblMetazoa" id="CapteP169911"/>
    </source>
</evidence>
<dbReference type="InterPro" id="IPR007867">
    <property type="entry name" value="GMC_OxRtase_C"/>
</dbReference>
<dbReference type="InterPro" id="IPR000172">
    <property type="entry name" value="GMC_OxRdtase_N"/>
</dbReference>
<sequence length="602" mass="66449">MSSVSNPASHVLLVLKSFPSVGAGSAGCVLANRLSEDGSAQVLLLEAGDEETKYSLLDIPLTSFDHQMSEQDWAYLTEPQENASLSFKDRQVAWPRGKSLGGTSNLNFMLYVRGSPHDYNGWAEQGSKGWAYENVLPYFIKSENNENTKFSRTDFHGKDGPLTVTDMAFTPLADAFVRAGKELGHKQTDVNSDAQLGVSHSQATIKAGNRWSTVKAFLRPAMKRLNLHVATKSHVTKINFKNKRAIGVEFKRNGTIYSVRAKREVILAAGAVGSPQLLMLSGVGPKDHLDEMGIPLVTDLPVGLNLQDHLMVPTQWRLSSPVAIYEKKAKSLWSLFDHLIFGQGILSTSGVEGVGFFKSEYQPLNASEPFIQLHLMASLAGSGMSTESNKRFQNKIRIPGKVFKALFGDNKDKEGFQLLTVLLHSDSRGFIKLKSTDPFQHPIIDPKYLSDPLDAKILLEGVRLARKFGSTKVFKLFGAQPIDKVHPKCTEMEYDSDAYWLCYIREMASTLYHPAGTCKMGKAGDPSAVVDPHLRVHGLRSLRVVDASIMPRIPSGNLNAPTIMIAEKGSDLIRGIVSVDRKGRLLKYAEKVKPHHEPHDEL</sequence>
<organism evidence="9">
    <name type="scientific">Capitella teleta</name>
    <name type="common">Polychaete worm</name>
    <dbReference type="NCBI Taxonomy" id="283909"/>
    <lineage>
        <taxon>Eukaryota</taxon>
        <taxon>Metazoa</taxon>
        <taxon>Spiralia</taxon>
        <taxon>Lophotrochozoa</taxon>
        <taxon>Annelida</taxon>
        <taxon>Polychaeta</taxon>
        <taxon>Sedentaria</taxon>
        <taxon>Scolecida</taxon>
        <taxon>Capitellidae</taxon>
        <taxon>Capitella</taxon>
    </lineage>
</organism>
<protein>
    <recommendedName>
        <fullName evidence="7 8">Glucose-methanol-choline oxidoreductase N-terminal domain-containing protein</fullName>
    </recommendedName>
</protein>
<dbReference type="OMA" id="IMRRTKM"/>
<dbReference type="EMBL" id="AMQN01001862">
    <property type="status" value="NOT_ANNOTATED_CDS"/>
    <property type="molecule type" value="Genomic_DNA"/>
</dbReference>
<dbReference type="PANTHER" id="PTHR11552:SF147">
    <property type="entry name" value="CHOLINE DEHYDROGENASE, MITOCHONDRIAL"/>
    <property type="match status" value="1"/>
</dbReference>